<protein>
    <submittedName>
        <fullName evidence="6">LacI family transcriptional regulator</fullName>
    </submittedName>
</protein>
<evidence type="ECO:0000256" key="3">
    <source>
        <dbReference type="ARBA" id="ARBA00023163"/>
    </source>
</evidence>
<accession>A0AAD3NZ10</accession>
<dbReference type="CDD" id="cd06307">
    <property type="entry name" value="PBP1_sugar_binding"/>
    <property type="match status" value="1"/>
</dbReference>
<keyword evidence="7" id="KW-1185">Reference proteome</keyword>
<dbReference type="InterPro" id="IPR001387">
    <property type="entry name" value="Cro/C1-type_HTH"/>
</dbReference>
<sequence>MTGRPTIEDVAKAAGVSVATVDRVLNGRAKVREETARKVSEAAEAVGYHAAPAIRARALAHMPELHLGVVLQKERHAFYQDFAARIEEAARQDPLHRWRLTVRFSPGQSPADFAETIAGMAGKVQAVAATGVDHHDVTSAVTMLRARGIPVFSLLSDFAPGVREAYLGTNNLKTGRTAAWLMHRIMRRPGKLALFIGGHRFHGHDLRETGFRSYFREYAPEIAFLDTMINLETRQLTYETTLDIAARHPDLAGIYCAGGGMEGAIAAIRELGLGGKVALIVNELTPESRQGLMQGVVSVVLATPLQPLAHDLLGAVAHVLEHGMAENPGQRFVTSLVVTPESL</sequence>
<dbReference type="InterPro" id="IPR010982">
    <property type="entry name" value="Lambda_DNA-bd_dom_sf"/>
</dbReference>
<reference evidence="6" key="2">
    <citation type="submission" date="2023-01" db="EMBL/GenBank/DDBJ databases">
        <authorList>
            <person name="Sun Q."/>
            <person name="Evtushenko L."/>
        </authorList>
    </citation>
    <scope>NUCLEOTIDE SEQUENCE</scope>
    <source>
        <strain evidence="6">VKM B-2222</strain>
    </source>
</reference>
<dbReference type="CDD" id="cd01392">
    <property type="entry name" value="HTH_LacI"/>
    <property type="match status" value="1"/>
</dbReference>
<organism evidence="6 7">
    <name type="scientific">Paracoccus kondratievae</name>
    <dbReference type="NCBI Taxonomy" id="135740"/>
    <lineage>
        <taxon>Bacteria</taxon>
        <taxon>Pseudomonadati</taxon>
        <taxon>Pseudomonadota</taxon>
        <taxon>Alphaproteobacteria</taxon>
        <taxon>Rhodobacterales</taxon>
        <taxon>Paracoccaceae</taxon>
        <taxon>Paracoccus</taxon>
    </lineage>
</organism>
<dbReference type="PROSITE" id="PS50943">
    <property type="entry name" value="HTH_CROC1"/>
    <property type="match status" value="1"/>
</dbReference>
<name>A0AAD3NZ10_9RHOB</name>
<dbReference type="PANTHER" id="PTHR30146:SF152">
    <property type="entry name" value="TRANSCRIPTIONAL REGULATORY PROTEIN"/>
    <property type="match status" value="1"/>
</dbReference>
<evidence type="ECO:0000313" key="7">
    <source>
        <dbReference type="Proteomes" id="UP001143349"/>
    </source>
</evidence>
<dbReference type="SUPFAM" id="SSF53822">
    <property type="entry name" value="Periplasmic binding protein-like I"/>
    <property type="match status" value="1"/>
</dbReference>
<dbReference type="PROSITE" id="PS50932">
    <property type="entry name" value="HTH_LACI_2"/>
    <property type="match status" value="1"/>
</dbReference>
<feature type="domain" description="HTH lacI-type" evidence="4">
    <location>
        <begin position="5"/>
        <end position="61"/>
    </location>
</feature>
<dbReference type="PROSITE" id="PS00356">
    <property type="entry name" value="HTH_LACI_1"/>
    <property type="match status" value="1"/>
</dbReference>
<evidence type="ECO:0000313" key="6">
    <source>
        <dbReference type="EMBL" id="GLK64388.1"/>
    </source>
</evidence>
<gene>
    <name evidence="6" type="ORF">GCM10017635_18590</name>
</gene>
<dbReference type="PRINTS" id="PR00036">
    <property type="entry name" value="HTHLACI"/>
</dbReference>
<dbReference type="InterPro" id="IPR025997">
    <property type="entry name" value="SBP_2_dom"/>
</dbReference>
<dbReference type="InterPro" id="IPR028082">
    <property type="entry name" value="Peripla_BP_I"/>
</dbReference>
<evidence type="ECO:0000256" key="2">
    <source>
        <dbReference type="ARBA" id="ARBA00023125"/>
    </source>
</evidence>
<dbReference type="AlphaFoldDB" id="A0AAD3NZ10"/>
<dbReference type="GO" id="GO:0003700">
    <property type="term" value="F:DNA-binding transcription factor activity"/>
    <property type="evidence" value="ECO:0007669"/>
    <property type="project" value="TreeGrafter"/>
</dbReference>
<dbReference type="Pfam" id="PF13407">
    <property type="entry name" value="Peripla_BP_4"/>
    <property type="match status" value="1"/>
</dbReference>
<dbReference type="GO" id="GO:0000976">
    <property type="term" value="F:transcription cis-regulatory region binding"/>
    <property type="evidence" value="ECO:0007669"/>
    <property type="project" value="TreeGrafter"/>
</dbReference>
<evidence type="ECO:0000259" key="4">
    <source>
        <dbReference type="PROSITE" id="PS50932"/>
    </source>
</evidence>
<dbReference type="Proteomes" id="UP001143349">
    <property type="component" value="Unassembled WGS sequence"/>
</dbReference>
<dbReference type="PANTHER" id="PTHR30146">
    <property type="entry name" value="LACI-RELATED TRANSCRIPTIONAL REPRESSOR"/>
    <property type="match status" value="1"/>
</dbReference>
<dbReference type="Pfam" id="PF00356">
    <property type="entry name" value="LacI"/>
    <property type="match status" value="1"/>
</dbReference>
<comment type="caution">
    <text evidence="6">The sequence shown here is derived from an EMBL/GenBank/DDBJ whole genome shotgun (WGS) entry which is preliminary data.</text>
</comment>
<dbReference type="RefSeq" id="WP_010395433.1">
    <property type="nucleotide sequence ID" value="NZ_BSFH01000027.1"/>
</dbReference>
<dbReference type="SUPFAM" id="SSF47413">
    <property type="entry name" value="lambda repressor-like DNA-binding domains"/>
    <property type="match status" value="1"/>
</dbReference>
<keyword evidence="3" id="KW-0804">Transcription</keyword>
<dbReference type="EMBL" id="BSFH01000027">
    <property type="protein sequence ID" value="GLK64388.1"/>
    <property type="molecule type" value="Genomic_DNA"/>
</dbReference>
<dbReference type="SMART" id="SM00354">
    <property type="entry name" value="HTH_LACI"/>
    <property type="match status" value="1"/>
</dbReference>
<evidence type="ECO:0000256" key="1">
    <source>
        <dbReference type="ARBA" id="ARBA00023015"/>
    </source>
</evidence>
<dbReference type="Gene3D" id="1.10.260.40">
    <property type="entry name" value="lambda repressor-like DNA-binding domains"/>
    <property type="match status" value="1"/>
</dbReference>
<evidence type="ECO:0000259" key="5">
    <source>
        <dbReference type="PROSITE" id="PS50943"/>
    </source>
</evidence>
<keyword evidence="2" id="KW-0238">DNA-binding</keyword>
<dbReference type="InterPro" id="IPR000843">
    <property type="entry name" value="HTH_LacI"/>
</dbReference>
<dbReference type="Gene3D" id="3.40.50.2300">
    <property type="match status" value="2"/>
</dbReference>
<proteinExistence type="predicted"/>
<keyword evidence="1" id="KW-0805">Transcription regulation</keyword>
<reference evidence="6" key="1">
    <citation type="journal article" date="2014" name="Int. J. Syst. Evol. Microbiol.">
        <title>Complete genome sequence of Corynebacterium casei LMG S-19264T (=DSM 44701T), isolated from a smear-ripened cheese.</title>
        <authorList>
            <consortium name="US DOE Joint Genome Institute (JGI-PGF)"/>
            <person name="Walter F."/>
            <person name="Albersmeier A."/>
            <person name="Kalinowski J."/>
            <person name="Ruckert C."/>
        </authorList>
    </citation>
    <scope>NUCLEOTIDE SEQUENCE</scope>
    <source>
        <strain evidence="6">VKM B-2222</strain>
    </source>
</reference>
<feature type="domain" description="HTH cro/C1-type" evidence="5">
    <location>
        <begin position="6"/>
        <end position="42"/>
    </location>
</feature>